<reference evidence="2 3" key="1">
    <citation type="submission" date="2019-07" db="EMBL/GenBank/DDBJ databases">
        <title>Genomics analysis of Aphanomyces spp. identifies a new class of oomycete effector associated with host adaptation.</title>
        <authorList>
            <person name="Gaulin E."/>
        </authorList>
    </citation>
    <scope>NUCLEOTIDE SEQUENCE [LARGE SCALE GENOMIC DNA]</scope>
    <source>
        <strain evidence="2 3">ATCC 201684</strain>
    </source>
</reference>
<evidence type="ECO:0000313" key="2">
    <source>
        <dbReference type="EMBL" id="KAF0739403.1"/>
    </source>
</evidence>
<feature type="transmembrane region" description="Helical" evidence="1">
    <location>
        <begin position="144"/>
        <end position="170"/>
    </location>
</feature>
<feature type="transmembrane region" description="Helical" evidence="1">
    <location>
        <begin position="209"/>
        <end position="230"/>
    </location>
</feature>
<dbReference type="Gene3D" id="1.20.1250.20">
    <property type="entry name" value="MFS general substrate transporter like domains"/>
    <property type="match status" value="1"/>
</dbReference>
<dbReference type="Proteomes" id="UP000481153">
    <property type="component" value="Unassembled WGS sequence"/>
</dbReference>
<keyword evidence="3" id="KW-1185">Reference proteome</keyword>
<keyword evidence="1" id="KW-0812">Transmembrane</keyword>
<dbReference type="SUPFAM" id="SSF103473">
    <property type="entry name" value="MFS general substrate transporter"/>
    <property type="match status" value="1"/>
</dbReference>
<proteinExistence type="predicted"/>
<accession>A0A6G0XGT8</accession>
<dbReference type="InterPro" id="IPR036259">
    <property type="entry name" value="MFS_trans_sf"/>
</dbReference>
<feature type="transmembrane region" description="Helical" evidence="1">
    <location>
        <begin position="116"/>
        <end position="137"/>
    </location>
</feature>
<dbReference type="AlphaFoldDB" id="A0A6G0XGT8"/>
<evidence type="ECO:0000256" key="1">
    <source>
        <dbReference type="SAM" id="Phobius"/>
    </source>
</evidence>
<sequence>MLSTSMAVCWLVKETSYTFESPKSKYIEVIETFGAVYTGIRDLPRPLAVYFIIMMLTQCSFSAYNSAKGQFFGLVVNQGLATDADLCHENCSPAQKKYNDGVQLGGQTDVLLVKRFGATLVVTLAIIPQAFLIFLAFCRNIPLVIVFASGVSITQATVFPLALPLVLHVLDDDSQFGLFAGALNSSMCFGQFLNFALGTLLVRSSMGYATPLLVGGVLSAIACLIVWTQFHVNMH</sequence>
<name>A0A6G0XGT8_9STRA</name>
<feature type="transmembrane region" description="Helical" evidence="1">
    <location>
        <begin position="47"/>
        <end position="64"/>
    </location>
</feature>
<feature type="transmembrane region" description="Helical" evidence="1">
    <location>
        <begin position="176"/>
        <end position="197"/>
    </location>
</feature>
<evidence type="ECO:0000313" key="3">
    <source>
        <dbReference type="Proteomes" id="UP000481153"/>
    </source>
</evidence>
<dbReference type="VEuPathDB" id="FungiDB:AeMF1_016850"/>
<comment type="caution">
    <text evidence="2">The sequence shown here is derived from an EMBL/GenBank/DDBJ whole genome shotgun (WGS) entry which is preliminary data.</text>
</comment>
<keyword evidence="1" id="KW-0472">Membrane</keyword>
<keyword evidence="1" id="KW-1133">Transmembrane helix</keyword>
<organism evidence="2 3">
    <name type="scientific">Aphanomyces euteiches</name>
    <dbReference type="NCBI Taxonomy" id="100861"/>
    <lineage>
        <taxon>Eukaryota</taxon>
        <taxon>Sar</taxon>
        <taxon>Stramenopiles</taxon>
        <taxon>Oomycota</taxon>
        <taxon>Saprolegniomycetes</taxon>
        <taxon>Saprolegniales</taxon>
        <taxon>Verrucalvaceae</taxon>
        <taxon>Aphanomyces</taxon>
    </lineage>
</organism>
<dbReference type="EMBL" id="VJMJ01000064">
    <property type="protein sequence ID" value="KAF0739403.1"/>
    <property type="molecule type" value="Genomic_DNA"/>
</dbReference>
<protein>
    <submittedName>
        <fullName evidence="2">Uncharacterized protein</fullName>
    </submittedName>
</protein>
<gene>
    <name evidence="2" type="ORF">Ae201684_004972</name>
</gene>